<protein>
    <submittedName>
        <fullName evidence="1">Uncharacterized protein</fullName>
    </submittedName>
</protein>
<sequence length="76" mass="8566">MVDCSICISDDGCEGRSFGIVDIKQGWNKQIEGVARVSSKRLKRDINVKIRQDDMPTLSKIRFDDSDEEDASEEVS</sequence>
<evidence type="ECO:0000313" key="1">
    <source>
        <dbReference type="EMBL" id="GJT43655.1"/>
    </source>
</evidence>
<accession>A0ABQ5DWS3</accession>
<comment type="caution">
    <text evidence="1">The sequence shown here is derived from an EMBL/GenBank/DDBJ whole genome shotgun (WGS) entry which is preliminary data.</text>
</comment>
<proteinExistence type="predicted"/>
<name>A0ABQ5DWS3_9ASTR</name>
<reference evidence="1" key="2">
    <citation type="submission" date="2022-01" db="EMBL/GenBank/DDBJ databases">
        <authorList>
            <person name="Yamashiro T."/>
            <person name="Shiraishi A."/>
            <person name="Satake H."/>
            <person name="Nakayama K."/>
        </authorList>
    </citation>
    <scope>NUCLEOTIDE SEQUENCE</scope>
</reference>
<keyword evidence="2" id="KW-1185">Reference proteome</keyword>
<evidence type="ECO:0000313" key="2">
    <source>
        <dbReference type="Proteomes" id="UP001151760"/>
    </source>
</evidence>
<reference evidence="1" key="1">
    <citation type="journal article" date="2022" name="Int. J. Mol. Sci.">
        <title>Draft Genome of Tanacetum Coccineum: Genomic Comparison of Closely Related Tanacetum-Family Plants.</title>
        <authorList>
            <person name="Yamashiro T."/>
            <person name="Shiraishi A."/>
            <person name="Nakayama K."/>
            <person name="Satake H."/>
        </authorList>
    </citation>
    <scope>NUCLEOTIDE SEQUENCE</scope>
</reference>
<dbReference type="Proteomes" id="UP001151760">
    <property type="component" value="Unassembled WGS sequence"/>
</dbReference>
<gene>
    <name evidence="1" type="ORF">Tco_0952370</name>
</gene>
<organism evidence="1 2">
    <name type="scientific">Tanacetum coccineum</name>
    <dbReference type="NCBI Taxonomy" id="301880"/>
    <lineage>
        <taxon>Eukaryota</taxon>
        <taxon>Viridiplantae</taxon>
        <taxon>Streptophyta</taxon>
        <taxon>Embryophyta</taxon>
        <taxon>Tracheophyta</taxon>
        <taxon>Spermatophyta</taxon>
        <taxon>Magnoliopsida</taxon>
        <taxon>eudicotyledons</taxon>
        <taxon>Gunneridae</taxon>
        <taxon>Pentapetalae</taxon>
        <taxon>asterids</taxon>
        <taxon>campanulids</taxon>
        <taxon>Asterales</taxon>
        <taxon>Asteraceae</taxon>
        <taxon>Asteroideae</taxon>
        <taxon>Anthemideae</taxon>
        <taxon>Anthemidinae</taxon>
        <taxon>Tanacetum</taxon>
    </lineage>
</organism>
<dbReference type="EMBL" id="BQNB010015748">
    <property type="protein sequence ID" value="GJT43655.1"/>
    <property type="molecule type" value="Genomic_DNA"/>
</dbReference>